<protein>
    <submittedName>
        <fullName evidence="2">Uncharacterized protein</fullName>
    </submittedName>
</protein>
<sequence length="112" mass="11873">MPVVGVASKLRQPSVGSRPVHTAHPMPNLGRSGAGAGIGVGVGGVTQGYHAPTRAPTEVRASESPLLSSCQLSFKGQEYQERRTPPARSRESEESKISKSDSQRRNCACVFN</sequence>
<evidence type="ECO:0000313" key="3">
    <source>
        <dbReference type="Proteomes" id="UP000823561"/>
    </source>
</evidence>
<accession>A0AAV6G214</accession>
<feature type="region of interest" description="Disordered" evidence="1">
    <location>
        <begin position="1"/>
        <end position="41"/>
    </location>
</feature>
<evidence type="ECO:0000313" key="2">
    <source>
        <dbReference type="EMBL" id="KAG5267666.1"/>
    </source>
</evidence>
<dbReference type="AlphaFoldDB" id="A0AAV6G214"/>
<name>A0AAV6G214_9TELE</name>
<keyword evidence="3" id="KW-1185">Reference proteome</keyword>
<dbReference type="Proteomes" id="UP000823561">
    <property type="component" value="Chromosome 17"/>
</dbReference>
<proteinExistence type="predicted"/>
<feature type="compositionally biased region" description="Gly residues" evidence="1">
    <location>
        <begin position="32"/>
        <end position="41"/>
    </location>
</feature>
<comment type="caution">
    <text evidence="2">The sequence shown here is derived from an EMBL/GenBank/DDBJ whole genome shotgun (WGS) entry which is preliminary data.</text>
</comment>
<reference evidence="2 3" key="1">
    <citation type="submission" date="2020-10" db="EMBL/GenBank/DDBJ databases">
        <title>Chromosome-scale genome assembly of the Allis shad, Alosa alosa.</title>
        <authorList>
            <person name="Margot Z."/>
            <person name="Christophe K."/>
            <person name="Cabau C."/>
            <person name="Louis A."/>
            <person name="Berthelot C."/>
            <person name="Parey E."/>
            <person name="Roest Crollius H."/>
            <person name="Montfort J."/>
            <person name="Robinson-Rechavi M."/>
            <person name="Bucao C."/>
            <person name="Bouchez O."/>
            <person name="Gislard M."/>
            <person name="Lluch J."/>
            <person name="Milhes M."/>
            <person name="Lampietro C."/>
            <person name="Lopez Roques C."/>
            <person name="Donnadieu C."/>
            <person name="Braasch I."/>
            <person name="Desvignes T."/>
            <person name="Postlethwait J."/>
            <person name="Bobe J."/>
            <person name="Guiguen Y."/>
        </authorList>
    </citation>
    <scope>NUCLEOTIDE SEQUENCE [LARGE SCALE GENOMIC DNA]</scope>
    <source>
        <strain evidence="2">M-15738</strain>
        <tissue evidence="2">Blood</tissue>
    </source>
</reference>
<evidence type="ECO:0000256" key="1">
    <source>
        <dbReference type="SAM" id="MobiDB-lite"/>
    </source>
</evidence>
<dbReference type="EMBL" id="JADWDJ010000017">
    <property type="protein sequence ID" value="KAG5267666.1"/>
    <property type="molecule type" value="Genomic_DNA"/>
</dbReference>
<gene>
    <name evidence="2" type="ORF">AALO_G00224280</name>
</gene>
<organism evidence="2 3">
    <name type="scientific">Alosa alosa</name>
    <name type="common">allis shad</name>
    <dbReference type="NCBI Taxonomy" id="278164"/>
    <lineage>
        <taxon>Eukaryota</taxon>
        <taxon>Metazoa</taxon>
        <taxon>Chordata</taxon>
        <taxon>Craniata</taxon>
        <taxon>Vertebrata</taxon>
        <taxon>Euteleostomi</taxon>
        <taxon>Actinopterygii</taxon>
        <taxon>Neopterygii</taxon>
        <taxon>Teleostei</taxon>
        <taxon>Clupei</taxon>
        <taxon>Clupeiformes</taxon>
        <taxon>Clupeoidei</taxon>
        <taxon>Clupeidae</taxon>
        <taxon>Alosa</taxon>
    </lineage>
</organism>
<feature type="region of interest" description="Disordered" evidence="1">
    <location>
        <begin position="72"/>
        <end position="112"/>
    </location>
</feature>
<feature type="compositionally biased region" description="Basic and acidic residues" evidence="1">
    <location>
        <begin position="78"/>
        <end position="104"/>
    </location>
</feature>